<evidence type="ECO:0000259" key="2">
    <source>
        <dbReference type="Pfam" id="PF00296"/>
    </source>
</evidence>
<comment type="similarity">
    <text evidence="1">To bacterial alkanal monooxygenase alpha and beta chains.</text>
</comment>
<evidence type="ECO:0000313" key="4">
    <source>
        <dbReference type="Proteomes" id="UP000192939"/>
    </source>
</evidence>
<dbReference type="EMBL" id="FXAE01000062">
    <property type="protein sequence ID" value="SMF60993.1"/>
    <property type="molecule type" value="Genomic_DNA"/>
</dbReference>
<feature type="domain" description="Luciferase-like" evidence="2">
    <location>
        <begin position="12"/>
        <end position="274"/>
    </location>
</feature>
<organism evidence="3 4">
    <name type="scientific">Paenibacillus barengoltzii J12</name>
    <dbReference type="NCBI Taxonomy" id="935846"/>
    <lineage>
        <taxon>Bacteria</taxon>
        <taxon>Bacillati</taxon>
        <taxon>Bacillota</taxon>
        <taxon>Bacilli</taxon>
        <taxon>Bacillales</taxon>
        <taxon>Paenibacillaceae</taxon>
        <taxon>Paenibacillus</taxon>
    </lineage>
</organism>
<dbReference type="Proteomes" id="UP000192939">
    <property type="component" value="Unassembled WGS sequence"/>
</dbReference>
<keyword evidence="4" id="KW-1185">Reference proteome</keyword>
<evidence type="ECO:0000256" key="1">
    <source>
        <dbReference type="ARBA" id="ARBA00007789"/>
    </source>
</evidence>
<dbReference type="InterPro" id="IPR050766">
    <property type="entry name" value="Bact_Lucif_Oxidored"/>
</dbReference>
<dbReference type="InterPro" id="IPR019949">
    <property type="entry name" value="CmoO-like"/>
</dbReference>
<protein>
    <submittedName>
        <fullName evidence="3">Luciferase family oxidoreductase, group 1</fullName>
    </submittedName>
</protein>
<sequence>MNESEMKMKLKLGVLDLVPKLPETTAEAALEQAIRLARQAEERGYLRYWTAEHHDMEALASAAPEVLLSAIGAATRRIRLGSGAVLLPHYSPLKVAENFRLLAALYPGRIDLGIGRAPGGEAHASMALSGNFLERVGRYPQLAKELSDLLADRYRYEDHPVTARPVPQLPPELWMLGTNVKSAGYAAELGTGYVFGQFMSDSDGAEVLRAYRDTFRPSVHRAEPSAMLAVSVICAETEARAEVLAAQAAEGFRARGGAPFQGFSGTAKQVLEQLGNLQQKCRNDEFLIVSLIPDYEERLLSYQLLAEASRVEKL</sequence>
<dbReference type="NCBIfam" id="TIGR03558">
    <property type="entry name" value="oxido_grp_1"/>
    <property type="match status" value="1"/>
</dbReference>
<comment type="caution">
    <text evidence="3">The sequence shown here is derived from an EMBL/GenBank/DDBJ whole genome shotgun (WGS) entry which is preliminary data.</text>
</comment>
<dbReference type="Gene3D" id="3.20.20.30">
    <property type="entry name" value="Luciferase-like domain"/>
    <property type="match status" value="1"/>
</dbReference>
<dbReference type="PANTHER" id="PTHR30137">
    <property type="entry name" value="LUCIFERASE-LIKE MONOOXYGENASE"/>
    <property type="match status" value="1"/>
</dbReference>
<name>A0ABY1M2M6_9BACL</name>
<dbReference type="PANTHER" id="PTHR30137:SF20">
    <property type="entry name" value="N-ACETYL-S-ALKYLCYSTEINE MONOOXYGENASE"/>
    <property type="match status" value="1"/>
</dbReference>
<proteinExistence type="predicted"/>
<gene>
    <name evidence="3" type="ORF">SAMN02744124_04025</name>
</gene>
<dbReference type="InterPro" id="IPR011251">
    <property type="entry name" value="Luciferase-like_dom"/>
</dbReference>
<dbReference type="SUPFAM" id="SSF51679">
    <property type="entry name" value="Bacterial luciferase-like"/>
    <property type="match status" value="1"/>
</dbReference>
<dbReference type="Pfam" id="PF00296">
    <property type="entry name" value="Bac_luciferase"/>
    <property type="match status" value="1"/>
</dbReference>
<dbReference type="InterPro" id="IPR036661">
    <property type="entry name" value="Luciferase-like_sf"/>
</dbReference>
<evidence type="ECO:0000313" key="3">
    <source>
        <dbReference type="EMBL" id="SMF60993.1"/>
    </source>
</evidence>
<accession>A0ABY1M2M6</accession>
<reference evidence="3 4" key="1">
    <citation type="submission" date="2017-04" db="EMBL/GenBank/DDBJ databases">
        <authorList>
            <person name="Varghese N."/>
            <person name="Submissions S."/>
        </authorList>
    </citation>
    <scope>NUCLEOTIDE SEQUENCE [LARGE SCALE GENOMIC DNA]</scope>
    <source>
        <strain evidence="3 4">J12</strain>
    </source>
</reference>